<organism evidence="4 5">
    <name type="scientific">Pedobacter mendelii</name>
    <dbReference type="NCBI Taxonomy" id="1908240"/>
    <lineage>
        <taxon>Bacteria</taxon>
        <taxon>Pseudomonadati</taxon>
        <taxon>Bacteroidota</taxon>
        <taxon>Sphingobacteriia</taxon>
        <taxon>Sphingobacteriales</taxon>
        <taxon>Sphingobacteriaceae</taxon>
        <taxon>Pedobacter</taxon>
    </lineage>
</organism>
<protein>
    <recommendedName>
        <fullName evidence="6">FecR family protein</fullName>
    </recommendedName>
</protein>
<dbReference type="InterPro" id="IPR006860">
    <property type="entry name" value="FecR"/>
</dbReference>
<reference evidence="5" key="1">
    <citation type="journal article" date="2019" name="Int. J. Syst. Evol. Microbiol.">
        <title>The Global Catalogue of Microorganisms (GCM) 10K type strain sequencing project: providing services to taxonomists for standard genome sequencing and annotation.</title>
        <authorList>
            <consortium name="The Broad Institute Genomics Platform"/>
            <consortium name="The Broad Institute Genome Sequencing Center for Infectious Disease"/>
            <person name="Wu L."/>
            <person name="Ma J."/>
        </authorList>
    </citation>
    <scope>NUCLEOTIDE SEQUENCE [LARGE SCALE GENOMIC DNA]</scope>
    <source>
        <strain evidence="5">CCM 8939</strain>
    </source>
</reference>
<dbReference type="Gene3D" id="2.60.120.1440">
    <property type="match status" value="1"/>
</dbReference>
<dbReference type="Pfam" id="PF16344">
    <property type="entry name" value="FecR_C"/>
    <property type="match status" value="1"/>
</dbReference>
<dbReference type="PANTHER" id="PTHR30273">
    <property type="entry name" value="PERIPLASMIC SIGNAL SENSOR AND SIGMA FACTOR ACTIVATOR FECR-RELATED"/>
    <property type="match status" value="1"/>
</dbReference>
<keyword evidence="1" id="KW-0472">Membrane</keyword>
<keyword evidence="1" id="KW-0812">Transmembrane</keyword>
<feature type="transmembrane region" description="Helical" evidence="1">
    <location>
        <begin position="96"/>
        <end position="116"/>
    </location>
</feature>
<dbReference type="PIRSF" id="PIRSF018266">
    <property type="entry name" value="FecR"/>
    <property type="match status" value="1"/>
</dbReference>
<feature type="domain" description="FecR protein" evidence="2">
    <location>
        <begin position="135"/>
        <end position="221"/>
    </location>
</feature>
<evidence type="ECO:0000313" key="5">
    <source>
        <dbReference type="Proteomes" id="UP000645390"/>
    </source>
</evidence>
<evidence type="ECO:0000259" key="3">
    <source>
        <dbReference type="Pfam" id="PF16344"/>
    </source>
</evidence>
<evidence type="ECO:0000256" key="1">
    <source>
        <dbReference type="SAM" id="Phobius"/>
    </source>
</evidence>
<feature type="domain" description="Protein FecR C-terminal" evidence="3">
    <location>
        <begin position="266"/>
        <end position="331"/>
    </location>
</feature>
<dbReference type="EMBL" id="BMDJ01000002">
    <property type="protein sequence ID" value="GGI23379.1"/>
    <property type="molecule type" value="Genomic_DNA"/>
</dbReference>
<dbReference type="Pfam" id="PF04773">
    <property type="entry name" value="FecR"/>
    <property type="match status" value="1"/>
</dbReference>
<dbReference type="InterPro" id="IPR032508">
    <property type="entry name" value="FecR_C"/>
</dbReference>
<evidence type="ECO:0008006" key="6">
    <source>
        <dbReference type="Google" id="ProtNLM"/>
    </source>
</evidence>
<gene>
    <name evidence="4" type="ORF">GCM10008119_07350</name>
</gene>
<sequence length="336" mass="38744">MNYNLFQAEDFAADESFIAYYLKTEESSINFWENWISRHPEKIDEIFNAEQILALMYLRLPEDELHFEAIRFDNFLTSKKSEKFLRKKEFNFSKSFILFSSVAILMALFFAVLYFYPNTETITYVTKHNGYGKISILDLSDGTKITLNANSTIKLPKVFGSKKREVFLIGEAFFEVSKDKSRPFTVNANGTKTVVLGTKFNVSAYGTKPDVSVALIEGSIEISANAGRDKMLLRPSEMATFFTKNKTLIRTGFDQHEVTSWRTGQIIFRNANFKTIAEKLKNSYGIKLIDQSNMKDWNYSGEFEKADYITIIKSICFAENITYEQTNQTIKLKQKK</sequence>
<keyword evidence="5" id="KW-1185">Reference proteome</keyword>
<name>A0ABQ2BD56_9SPHI</name>
<dbReference type="InterPro" id="IPR012373">
    <property type="entry name" value="Ferrdict_sens_TM"/>
</dbReference>
<evidence type="ECO:0000259" key="2">
    <source>
        <dbReference type="Pfam" id="PF04773"/>
    </source>
</evidence>
<dbReference type="PANTHER" id="PTHR30273:SF2">
    <property type="entry name" value="PROTEIN FECR"/>
    <property type="match status" value="1"/>
</dbReference>
<evidence type="ECO:0000313" key="4">
    <source>
        <dbReference type="EMBL" id="GGI23379.1"/>
    </source>
</evidence>
<comment type="caution">
    <text evidence="4">The sequence shown here is derived from an EMBL/GenBank/DDBJ whole genome shotgun (WGS) entry which is preliminary data.</text>
</comment>
<dbReference type="Gene3D" id="3.55.50.30">
    <property type="match status" value="1"/>
</dbReference>
<dbReference type="RefSeq" id="WP_188411912.1">
    <property type="nucleotide sequence ID" value="NZ_BMDJ01000002.1"/>
</dbReference>
<proteinExistence type="predicted"/>
<dbReference type="Proteomes" id="UP000645390">
    <property type="component" value="Unassembled WGS sequence"/>
</dbReference>
<keyword evidence="1" id="KW-1133">Transmembrane helix</keyword>
<accession>A0ABQ2BD56</accession>